<dbReference type="CDD" id="cd09854">
    <property type="entry name" value="PIN_VapC-like"/>
    <property type="match status" value="1"/>
</dbReference>
<protein>
    <submittedName>
        <fullName evidence="2">PilT protein domain protein</fullName>
    </submittedName>
</protein>
<evidence type="ECO:0000259" key="1">
    <source>
        <dbReference type="Pfam" id="PF01850"/>
    </source>
</evidence>
<feature type="domain" description="PIN" evidence="1">
    <location>
        <begin position="13"/>
        <end position="132"/>
    </location>
</feature>
<dbReference type="Pfam" id="PF01850">
    <property type="entry name" value="PIN"/>
    <property type="match status" value="1"/>
</dbReference>
<reference evidence="2" key="1">
    <citation type="submission" date="2019-10" db="EMBL/GenBank/DDBJ databases">
        <authorList>
            <consortium name="Genoscope - CEA"/>
            <person name="William W."/>
        </authorList>
    </citation>
    <scope>NUCLEOTIDE SEQUENCE [LARGE SCALE GENOMIC DNA]</scope>
    <source>
        <strain evidence="2">BBR_PRJEB10994</strain>
    </source>
</reference>
<dbReference type="EMBL" id="CZCS02000192">
    <property type="protein sequence ID" value="VXD20424.1"/>
    <property type="molecule type" value="Genomic_DNA"/>
</dbReference>
<name>A0A7Z9E2T8_9CYAN</name>
<dbReference type="SUPFAM" id="SSF88723">
    <property type="entry name" value="PIN domain-like"/>
    <property type="match status" value="1"/>
</dbReference>
<keyword evidence="3" id="KW-1185">Reference proteome</keyword>
<dbReference type="RefSeq" id="WP_083618828.1">
    <property type="nucleotide sequence ID" value="NZ_LR735008.1"/>
</dbReference>
<accession>A0A7Z9E2T8</accession>
<organism evidence="2 3">
    <name type="scientific">Planktothrix paucivesiculata PCC 9631</name>
    <dbReference type="NCBI Taxonomy" id="671071"/>
    <lineage>
        <taxon>Bacteria</taxon>
        <taxon>Bacillati</taxon>
        <taxon>Cyanobacteriota</taxon>
        <taxon>Cyanophyceae</taxon>
        <taxon>Oscillatoriophycideae</taxon>
        <taxon>Oscillatoriales</taxon>
        <taxon>Microcoleaceae</taxon>
        <taxon>Planktothrix</taxon>
    </lineage>
</organism>
<dbReference type="Gene3D" id="3.40.50.1010">
    <property type="entry name" value="5'-nuclease"/>
    <property type="match status" value="1"/>
</dbReference>
<comment type="caution">
    <text evidence="2">The sequence shown here is derived from an EMBL/GenBank/DDBJ whole genome shotgun (WGS) entry which is preliminary data.</text>
</comment>
<proteinExistence type="predicted"/>
<sequence length="148" mass="16185">MARLADLDGLTIALDSVIFIYALEGNREFGEVARKVFELIEQGKCQGVACDLVLAELMVKPLREGYPEIAQEYAQDLPCFPHLRFCAVTQTVVIAAARLRGSSNLGLIDALHLATAVEAGCTVFLTNDAALRYANVGLDIWMLRDIVD</sequence>
<dbReference type="InterPro" id="IPR029060">
    <property type="entry name" value="PIN-like_dom_sf"/>
</dbReference>
<dbReference type="OrthoDB" id="574461at2"/>
<dbReference type="InterPro" id="IPR002716">
    <property type="entry name" value="PIN_dom"/>
</dbReference>
<evidence type="ECO:0000313" key="3">
    <source>
        <dbReference type="Proteomes" id="UP000182190"/>
    </source>
</evidence>
<dbReference type="Proteomes" id="UP000182190">
    <property type="component" value="Unassembled WGS sequence"/>
</dbReference>
<dbReference type="AlphaFoldDB" id="A0A7Z9E2T8"/>
<evidence type="ECO:0000313" key="2">
    <source>
        <dbReference type="EMBL" id="VXD20424.1"/>
    </source>
</evidence>
<gene>
    <name evidence="2" type="ORF">PL9631_510018</name>
</gene>